<dbReference type="Gene3D" id="1.10.10.10">
    <property type="entry name" value="Winged helix-like DNA-binding domain superfamily/Winged helix DNA-binding domain"/>
    <property type="match status" value="1"/>
</dbReference>
<dbReference type="STRING" id="380244.SAMN05216298_3627"/>
<dbReference type="PROSITE" id="PS50995">
    <property type="entry name" value="HTH_MARR_2"/>
    <property type="match status" value="1"/>
</dbReference>
<dbReference type="EMBL" id="FNGF01000005">
    <property type="protein sequence ID" value="SDL36523.1"/>
    <property type="molecule type" value="Genomic_DNA"/>
</dbReference>
<dbReference type="Proteomes" id="UP000198662">
    <property type="component" value="Unassembled WGS sequence"/>
</dbReference>
<dbReference type="GO" id="GO:0003677">
    <property type="term" value="F:DNA binding"/>
    <property type="evidence" value="ECO:0007669"/>
    <property type="project" value="UniProtKB-KW"/>
</dbReference>
<dbReference type="PANTHER" id="PTHR33164:SF99">
    <property type="entry name" value="MARR FAMILY REGULATORY PROTEIN"/>
    <property type="match status" value="1"/>
</dbReference>
<dbReference type="InterPro" id="IPR000835">
    <property type="entry name" value="HTH_MarR-typ"/>
</dbReference>
<dbReference type="AlphaFoldDB" id="A0A1G9JHE1"/>
<keyword evidence="3" id="KW-1185">Reference proteome</keyword>
<organism evidence="2 3">
    <name type="scientific">Glycomyces sambucus</name>
    <dbReference type="NCBI Taxonomy" id="380244"/>
    <lineage>
        <taxon>Bacteria</taxon>
        <taxon>Bacillati</taxon>
        <taxon>Actinomycetota</taxon>
        <taxon>Actinomycetes</taxon>
        <taxon>Glycomycetales</taxon>
        <taxon>Glycomycetaceae</taxon>
        <taxon>Glycomyces</taxon>
    </lineage>
</organism>
<dbReference type="SUPFAM" id="SSF46785">
    <property type="entry name" value="Winged helix' DNA-binding domain"/>
    <property type="match status" value="1"/>
</dbReference>
<evidence type="ECO:0000313" key="2">
    <source>
        <dbReference type="EMBL" id="SDL36523.1"/>
    </source>
</evidence>
<proteinExistence type="predicted"/>
<dbReference type="SMART" id="SM00347">
    <property type="entry name" value="HTH_MARR"/>
    <property type="match status" value="1"/>
</dbReference>
<dbReference type="OrthoDB" id="8635520at2"/>
<dbReference type="RefSeq" id="WP_091052218.1">
    <property type="nucleotide sequence ID" value="NZ_FNGF01000005.1"/>
</dbReference>
<name>A0A1G9JHE1_9ACTN</name>
<gene>
    <name evidence="2" type="ORF">SAMN05216298_3627</name>
</gene>
<dbReference type="InterPro" id="IPR039422">
    <property type="entry name" value="MarR/SlyA-like"/>
</dbReference>
<evidence type="ECO:0000313" key="3">
    <source>
        <dbReference type="Proteomes" id="UP000198662"/>
    </source>
</evidence>
<sequence>MSDEAPWLDDEEMAAWLPLIGLVMRLPGALDHSLRRDVGLSHFEYGVLAVLEQAEDHTMRMSDLAYLCNGSLSRLSHVARRLEGDGLLRRYACPTDGRSTLATLTDGGRELLGNAAPGHVRTVRSLIFDELSRDEVRLLGDMAERIVARIQDQ</sequence>
<dbReference type="GO" id="GO:0006950">
    <property type="term" value="P:response to stress"/>
    <property type="evidence" value="ECO:0007669"/>
    <property type="project" value="TreeGrafter"/>
</dbReference>
<dbReference type="GO" id="GO:0003700">
    <property type="term" value="F:DNA-binding transcription factor activity"/>
    <property type="evidence" value="ECO:0007669"/>
    <property type="project" value="InterPro"/>
</dbReference>
<dbReference type="InterPro" id="IPR036388">
    <property type="entry name" value="WH-like_DNA-bd_sf"/>
</dbReference>
<evidence type="ECO:0000259" key="1">
    <source>
        <dbReference type="PROSITE" id="PS50995"/>
    </source>
</evidence>
<dbReference type="InterPro" id="IPR036390">
    <property type="entry name" value="WH_DNA-bd_sf"/>
</dbReference>
<accession>A0A1G9JHE1</accession>
<protein>
    <submittedName>
        <fullName evidence="2">DNA-binding transcriptional regulator, MarR family</fullName>
    </submittedName>
</protein>
<feature type="domain" description="HTH marR-type" evidence="1">
    <location>
        <begin position="10"/>
        <end position="148"/>
    </location>
</feature>
<dbReference type="PANTHER" id="PTHR33164">
    <property type="entry name" value="TRANSCRIPTIONAL REGULATOR, MARR FAMILY"/>
    <property type="match status" value="1"/>
</dbReference>
<dbReference type="Pfam" id="PF01047">
    <property type="entry name" value="MarR"/>
    <property type="match status" value="1"/>
</dbReference>
<reference evidence="3" key="1">
    <citation type="submission" date="2016-10" db="EMBL/GenBank/DDBJ databases">
        <authorList>
            <person name="Varghese N."/>
            <person name="Submissions S."/>
        </authorList>
    </citation>
    <scope>NUCLEOTIDE SEQUENCE [LARGE SCALE GENOMIC DNA]</scope>
    <source>
        <strain evidence="3">CGMCC 4.3147</strain>
    </source>
</reference>
<keyword evidence="2" id="KW-0238">DNA-binding</keyword>